<organism evidence="2 3">
    <name type="scientific">Hymenobacter mucosus</name>
    <dbReference type="NCBI Taxonomy" id="1411120"/>
    <lineage>
        <taxon>Bacteria</taxon>
        <taxon>Pseudomonadati</taxon>
        <taxon>Bacteroidota</taxon>
        <taxon>Cytophagia</taxon>
        <taxon>Cytophagales</taxon>
        <taxon>Hymenobacteraceae</taxon>
        <taxon>Hymenobacter</taxon>
    </lineage>
</organism>
<dbReference type="RefSeq" id="WP_045689460.1">
    <property type="nucleotide sequence ID" value="NZ_FZNS01000001.1"/>
</dbReference>
<sequence length="138" mass="15773">MPRFLSLLLLSLTLLTAACKKEESKPKPSIEGRWTLKELVDYEYDAEGKLLTQKSDSSPAALYFYTVISKDSILFYDVKDNSPLGGDKLTYLSSDTFTYSSVTVVVKELTDHKLVLRYPSRNRTAGRPYHEFEDVYSR</sequence>
<keyword evidence="3" id="KW-1185">Reference proteome</keyword>
<evidence type="ECO:0000313" key="3">
    <source>
        <dbReference type="Proteomes" id="UP000198310"/>
    </source>
</evidence>
<evidence type="ECO:0000256" key="1">
    <source>
        <dbReference type="SAM" id="SignalP"/>
    </source>
</evidence>
<name>A0A238V246_9BACT</name>
<dbReference type="AlphaFoldDB" id="A0A238V246"/>
<reference evidence="3" key="1">
    <citation type="submission" date="2017-06" db="EMBL/GenBank/DDBJ databases">
        <authorList>
            <person name="Varghese N."/>
            <person name="Submissions S."/>
        </authorList>
    </citation>
    <scope>NUCLEOTIDE SEQUENCE [LARGE SCALE GENOMIC DNA]</scope>
    <source>
        <strain evidence="3">DSM 28041</strain>
    </source>
</reference>
<proteinExistence type="predicted"/>
<protein>
    <recommendedName>
        <fullName evidence="4">Lipocalin-like domain-containing protein</fullName>
    </recommendedName>
</protein>
<gene>
    <name evidence="2" type="ORF">SAMN06269173_10125</name>
</gene>
<evidence type="ECO:0008006" key="4">
    <source>
        <dbReference type="Google" id="ProtNLM"/>
    </source>
</evidence>
<evidence type="ECO:0000313" key="2">
    <source>
        <dbReference type="EMBL" id="SNR28622.1"/>
    </source>
</evidence>
<dbReference type="PROSITE" id="PS51257">
    <property type="entry name" value="PROKAR_LIPOPROTEIN"/>
    <property type="match status" value="1"/>
</dbReference>
<feature type="signal peptide" evidence="1">
    <location>
        <begin position="1"/>
        <end position="17"/>
    </location>
</feature>
<accession>A0A238V246</accession>
<dbReference type="Proteomes" id="UP000198310">
    <property type="component" value="Unassembled WGS sequence"/>
</dbReference>
<keyword evidence="1" id="KW-0732">Signal</keyword>
<feature type="chain" id="PRO_5011263234" description="Lipocalin-like domain-containing protein" evidence="1">
    <location>
        <begin position="18"/>
        <end position="138"/>
    </location>
</feature>
<dbReference type="EMBL" id="FZNS01000001">
    <property type="protein sequence ID" value="SNR28622.1"/>
    <property type="molecule type" value="Genomic_DNA"/>
</dbReference>